<dbReference type="OrthoDB" id="413835at2759"/>
<evidence type="ECO:0000256" key="1">
    <source>
        <dbReference type="SAM" id="MobiDB-lite"/>
    </source>
</evidence>
<accession>A0A183A0P5</accession>
<evidence type="ECO:0000313" key="3">
    <source>
        <dbReference type="Proteomes" id="UP000272942"/>
    </source>
</evidence>
<reference evidence="2 3" key="2">
    <citation type="submission" date="2018-11" db="EMBL/GenBank/DDBJ databases">
        <authorList>
            <consortium name="Pathogen Informatics"/>
        </authorList>
    </citation>
    <scope>NUCLEOTIDE SEQUENCE [LARGE SCALE GENOMIC DNA]</scope>
    <source>
        <strain evidence="2 3">Egypt</strain>
    </source>
</reference>
<keyword evidence="3" id="KW-1185">Reference proteome</keyword>
<dbReference type="WBParaSite" id="ECPE_0000053001-mRNA-1">
    <property type="protein sequence ID" value="ECPE_0000053001-mRNA-1"/>
    <property type="gene ID" value="ECPE_0000053001"/>
</dbReference>
<proteinExistence type="predicted"/>
<dbReference type="EMBL" id="UZAN01001816">
    <property type="protein sequence ID" value="VDP23752.1"/>
    <property type="molecule type" value="Genomic_DNA"/>
</dbReference>
<sequence>MEIALFSREESDIDLPPGGRLPDLEYADDTVLLSEDAGETPLAEYDIAGWLVDDRHEHRSTTK</sequence>
<organism evidence="4">
    <name type="scientific">Echinostoma caproni</name>
    <dbReference type="NCBI Taxonomy" id="27848"/>
    <lineage>
        <taxon>Eukaryota</taxon>
        <taxon>Metazoa</taxon>
        <taxon>Spiralia</taxon>
        <taxon>Lophotrochozoa</taxon>
        <taxon>Platyhelminthes</taxon>
        <taxon>Trematoda</taxon>
        <taxon>Digenea</taxon>
        <taxon>Plagiorchiida</taxon>
        <taxon>Echinostomata</taxon>
        <taxon>Echinostomatoidea</taxon>
        <taxon>Echinostomatidae</taxon>
        <taxon>Echinostoma</taxon>
    </lineage>
</organism>
<protein>
    <submittedName>
        <fullName evidence="4">Reverse transcriptase domain-containing protein</fullName>
    </submittedName>
</protein>
<evidence type="ECO:0000313" key="2">
    <source>
        <dbReference type="EMBL" id="VDP23752.1"/>
    </source>
</evidence>
<dbReference type="AlphaFoldDB" id="A0A183A0P5"/>
<name>A0A183A0P5_9TREM</name>
<feature type="region of interest" description="Disordered" evidence="1">
    <location>
        <begin position="1"/>
        <end position="21"/>
    </location>
</feature>
<gene>
    <name evidence="2" type="ORF">ECPE_LOCUS530</name>
</gene>
<evidence type="ECO:0000313" key="4">
    <source>
        <dbReference type="WBParaSite" id="ECPE_0000053001-mRNA-1"/>
    </source>
</evidence>
<reference evidence="4" key="1">
    <citation type="submission" date="2016-06" db="UniProtKB">
        <authorList>
            <consortium name="WormBaseParasite"/>
        </authorList>
    </citation>
    <scope>IDENTIFICATION</scope>
</reference>
<dbReference type="Proteomes" id="UP000272942">
    <property type="component" value="Unassembled WGS sequence"/>
</dbReference>